<evidence type="ECO:0000256" key="2">
    <source>
        <dbReference type="ARBA" id="ARBA00022737"/>
    </source>
</evidence>
<keyword evidence="4" id="KW-0238">DNA-binding</keyword>
<keyword evidence="3" id="KW-0805">Transcription regulation</keyword>
<evidence type="ECO:0000259" key="9">
    <source>
        <dbReference type="PROSITE" id="PS51294"/>
    </source>
</evidence>
<dbReference type="PANTHER" id="PTHR47999:SF96">
    <property type="entry name" value="TRANSCRIPTION REPRESSOR MYB6-LIKE"/>
    <property type="match status" value="1"/>
</dbReference>
<feature type="region of interest" description="Disordered" evidence="7">
    <location>
        <begin position="111"/>
        <end position="147"/>
    </location>
</feature>
<dbReference type="Gene3D" id="1.10.10.60">
    <property type="entry name" value="Homeodomain-like"/>
    <property type="match status" value="2"/>
</dbReference>
<feature type="domain" description="Myb-like" evidence="8">
    <location>
        <begin position="9"/>
        <end position="61"/>
    </location>
</feature>
<keyword evidence="5" id="KW-0804">Transcription</keyword>
<dbReference type="InterPro" id="IPR017930">
    <property type="entry name" value="Myb_dom"/>
</dbReference>
<feature type="domain" description="HTH myb-type" evidence="9">
    <location>
        <begin position="62"/>
        <end position="116"/>
    </location>
</feature>
<dbReference type="AlphaFoldDB" id="A0A843VZV2"/>
<evidence type="ECO:0000256" key="5">
    <source>
        <dbReference type="ARBA" id="ARBA00023163"/>
    </source>
</evidence>
<feature type="compositionally biased region" description="Basic residues" evidence="7">
    <location>
        <begin position="127"/>
        <end position="138"/>
    </location>
</feature>
<dbReference type="SUPFAM" id="SSF46689">
    <property type="entry name" value="Homeodomain-like"/>
    <property type="match status" value="1"/>
</dbReference>
<dbReference type="PANTHER" id="PTHR47999">
    <property type="entry name" value="TRANSCRIPTION FACTOR MYB8-RELATED-RELATED"/>
    <property type="match status" value="1"/>
</dbReference>
<dbReference type="CDD" id="cd00167">
    <property type="entry name" value="SANT"/>
    <property type="match status" value="2"/>
</dbReference>
<dbReference type="Proteomes" id="UP000652761">
    <property type="component" value="Unassembled WGS sequence"/>
</dbReference>
<feature type="domain" description="Myb-like" evidence="8">
    <location>
        <begin position="62"/>
        <end position="112"/>
    </location>
</feature>
<comment type="subcellular location">
    <subcellularLocation>
        <location evidence="1">Nucleus</location>
    </subcellularLocation>
</comment>
<protein>
    <submittedName>
        <fullName evidence="10">Uncharacterized protein</fullName>
    </submittedName>
</protein>
<name>A0A843VZV2_COLES</name>
<dbReference type="Pfam" id="PF00249">
    <property type="entry name" value="Myb_DNA-binding"/>
    <property type="match status" value="2"/>
</dbReference>
<dbReference type="SMR" id="A0A843VZV2"/>
<dbReference type="PROSITE" id="PS51294">
    <property type="entry name" value="HTH_MYB"/>
    <property type="match status" value="2"/>
</dbReference>
<gene>
    <name evidence="10" type="ORF">Taro_034121</name>
</gene>
<evidence type="ECO:0000256" key="3">
    <source>
        <dbReference type="ARBA" id="ARBA00023015"/>
    </source>
</evidence>
<keyword evidence="6" id="KW-0539">Nucleus</keyword>
<organism evidence="10 11">
    <name type="scientific">Colocasia esculenta</name>
    <name type="common">Wild taro</name>
    <name type="synonym">Arum esculentum</name>
    <dbReference type="NCBI Taxonomy" id="4460"/>
    <lineage>
        <taxon>Eukaryota</taxon>
        <taxon>Viridiplantae</taxon>
        <taxon>Streptophyta</taxon>
        <taxon>Embryophyta</taxon>
        <taxon>Tracheophyta</taxon>
        <taxon>Spermatophyta</taxon>
        <taxon>Magnoliopsida</taxon>
        <taxon>Liliopsida</taxon>
        <taxon>Araceae</taxon>
        <taxon>Aroideae</taxon>
        <taxon>Colocasieae</taxon>
        <taxon>Colocasia</taxon>
    </lineage>
</organism>
<evidence type="ECO:0000256" key="4">
    <source>
        <dbReference type="ARBA" id="ARBA00023125"/>
    </source>
</evidence>
<dbReference type="InterPro" id="IPR009057">
    <property type="entry name" value="Homeodomain-like_sf"/>
</dbReference>
<reference evidence="10" key="1">
    <citation type="submission" date="2017-07" db="EMBL/GenBank/DDBJ databases">
        <title>Taro Niue Genome Assembly and Annotation.</title>
        <authorList>
            <person name="Atibalentja N."/>
            <person name="Keating K."/>
            <person name="Fields C.J."/>
        </authorList>
    </citation>
    <scope>NUCLEOTIDE SEQUENCE</scope>
    <source>
        <strain evidence="10">Niue_2</strain>
        <tissue evidence="10">Leaf</tissue>
    </source>
</reference>
<feature type="domain" description="HTH myb-type" evidence="9">
    <location>
        <begin position="9"/>
        <end position="61"/>
    </location>
</feature>
<dbReference type="FunFam" id="1.10.10.60:FF:000001">
    <property type="entry name" value="MYB-related transcription factor"/>
    <property type="match status" value="1"/>
</dbReference>
<sequence length="339" mass="37112">MGRRPCCSKEGLNRGAWSAREDQILVDYINTHGEGKWRDLPRRAGLKRCGKSCRLRWLNYLRPDIKRGNISGEEEELIVRLHSLLGNRWSLIAGRLPGRTDNEIKNYWNTNLGKRVHGGSPGSSAAQRRHSSKQKKKKTAAEVEQQPAGGIVLHGSGVIRTKASRCTRVFFTAPADLHEAAGSNLLLGDQDQDDFTTCQKNIVPSASALREDGGDVDVDDCFNSILLDINIDELMSSTEELDFLNSTPGATGDQGGSNDKNRGDHQEKGSAAVVPGDGDECMSPLLPDHLFASDEAILEEWRECLHPVGSVTGLAAAMDACLHSDQEWVENRGNVSCEL</sequence>
<dbReference type="PROSITE" id="PS50090">
    <property type="entry name" value="MYB_LIKE"/>
    <property type="match status" value="2"/>
</dbReference>
<keyword evidence="11" id="KW-1185">Reference proteome</keyword>
<accession>A0A843VZV2</accession>
<proteinExistence type="predicted"/>
<dbReference type="SMART" id="SM00717">
    <property type="entry name" value="SANT"/>
    <property type="match status" value="2"/>
</dbReference>
<comment type="caution">
    <text evidence="10">The sequence shown here is derived from an EMBL/GenBank/DDBJ whole genome shotgun (WGS) entry which is preliminary data.</text>
</comment>
<dbReference type="EMBL" id="NMUH01002667">
    <property type="protein sequence ID" value="MQM01366.1"/>
    <property type="molecule type" value="Genomic_DNA"/>
</dbReference>
<feature type="compositionally biased region" description="Basic and acidic residues" evidence="7">
    <location>
        <begin position="259"/>
        <end position="268"/>
    </location>
</feature>
<evidence type="ECO:0000259" key="8">
    <source>
        <dbReference type="PROSITE" id="PS50090"/>
    </source>
</evidence>
<keyword evidence="2" id="KW-0677">Repeat</keyword>
<evidence type="ECO:0000313" key="11">
    <source>
        <dbReference type="Proteomes" id="UP000652761"/>
    </source>
</evidence>
<dbReference type="GO" id="GO:0003677">
    <property type="term" value="F:DNA binding"/>
    <property type="evidence" value="ECO:0007669"/>
    <property type="project" value="UniProtKB-KW"/>
</dbReference>
<evidence type="ECO:0000256" key="1">
    <source>
        <dbReference type="ARBA" id="ARBA00004123"/>
    </source>
</evidence>
<evidence type="ECO:0000256" key="6">
    <source>
        <dbReference type="ARBA" id="ARBA00023242"/>
    </source>
</evidence>
<evidence type="ECO:0000313" key="10">
    <source>
        <dbReference type="EMBL" id="MQM01366.1"/>
    </source>
</evidence>
<dbReference type="OrthoDB" id="2143914at2759"/>
<dbReference type="InterPro" id="IPR001005">
    <property type="entry name" value="SANT/Myb"/>
</dbReference>
<evidence type="ECO:0000256" key="7">
    <source>
        <dbReference type="SAM" id="MobiDB-lite"/>
    </source>
</evidence>
<dbReference type="InterPro" id="IPR015495">
    <property type="entry name" value="Myb_TF_plants"/>
</dbReference>
<feature type="region of interest" description="Disordered" evidence="7">
    <location>
        <begin position="243"/>
        <end position="276"/>
    </location>
</feature>
<dbReference type="GO" id="GO:0005634">
    <property type="term" value="C:nucleus"/>
    <property type="evidence" value="ECO:0007669"/>
    <property type="project" value="UniProtKB-SubCell"/>
</dbReference>